<dbReference type="GO" id="GO:0006513">
    <property type="term" value="P:protein monoubiquitination"/>
    <property type="evidence" value="ECO:0007669"/>
    <property type="project" value="TreeGrafter"/>
</dbReference>
<comment type="similarity">
    <text evidence="3">Belongs to the pex2/pex10/pex12 family.</text>
</comment>
<keyword evidence="10" id="KW-1133">Transmembrane helix</keyword>
<evidence type="ECO:0000313" key="14">
    <source>
        <dbReference type="EMBL" id="KAK9876126.1"/>
    </source>
</evidence>
<evidence type="ECO:0000256" key="7">
    <source>
        <dbReference type="ARBA" id="ARBA00022771"/>
    </source>
</evidence>
<evidence type="ECO:0000256" key="6">
    <source>
        <dbReference type="ARBA" id="ARBA00022723"/>
    </source>
</evidence>
<evidence type="ECO:0000313" key="15">
    <source>
        <dbReference type="Proteomes" id="UP001431783"/>
    </source>
</evidence>
<dbReference type="InterPro" id="IPR017375">
    <property type="entry name" value="PEX12"/>
</dbReference>
<protein>
    <recommendedName>
        <fullName evidence="13">Pex N-terminal domain-containing protein</fullName>
    </recommendedName>
</protein>
<keyword evidence="5" id="KW-0812">Transmembrane</keyword>
<dbReference type="GO" id="GO:1990429">
    <property type="term" value="C:peroxisomal importomer complex"/>
    <property type="evidence" value="ECO:0007669"/>
    <property type="project" value="TreeGrafter"/>
</dbReference>
<evidence type="ECO:0000256" key="5">
    <source>
        <dbReference type="ARBA" id="ARBA00022692"/>
    </source>
</evidence>
<evidence type="ECO:0000256" key="10">
    <source>
        <dbReference type="ARBA" id="ARBA00022989"/>
    </source>
</evidence>
<dbReference type="GO" id="GO:0016558">
    <property type="term" value="P:protein import into peroxisome matrix"/>
    <property type="evidence" value="ECO:0007669"/>
    <property type="project" value="InterPro"/>
</dbReference>
<evidence type="ECO:0000256" key="8">
    <source>
        <dbReference type="ARBA" id="ARBA00022833"/>
    </source>
</evidence>
<dbReference type="Pfam" id="PF04757">
    <property type="entry name" value="Pex2_Pex12"/>
    <property type="match status" value="1"/>
</dbReference>
<evidence type="ECO:0000256" key="11">
    <source>
        <dbReference type="ARBA" id="ARBA00023136"/>
    </source>
</evidence>
<proteinExistence type="inferred from homology"/>
<dbReference type="PANTHER" id="PTHR12888:SF0">
    <property type="entry name" value="PEROXISOME ASSEMBLY PROTEIN 12"/>
    <property type="match status" value="1"/>
</dbReference>
<evidence type="ECO:0000256" key="1">
    <source>
        <dbReference type="ARBA" id="ARBA00004585"/>
    </source>
</evidence>
<dbReference type="GO" id="GO:0008270">
    <property type="term" value="F:zinc ion binding"/>
    <property type="evidence" value="ECO:0007669"/>
    <property type="project" value="UniProtKB-KW"/>
</dbReference>
<evidence type="ECO:0000256" key="3">
    <source>
        <dbReference type="ARBA" id="ARBA00008704"/>
    </source>
</evidence>
<dbReference type="AlphaFoldDB" id="A0AAW1U6A4"/>
<evidence type="ECO:0000256" key="2">
    <source>
        <dbReference type="ARBA" id="ARBA00004906"/>
    </source>
</evidence>
<keyword evidence="8" id="KW-0862">Zinc</keyword>
<dbReference type="EMBL" id="JARQZJ010000035">
    <property type="protein sequence ID" value="KAK9876126.1"/>
    <property type="molecule type" value="Genomic_DNA"/>
</dbReference>
<comment type="pathway">
    <text evidence="2">Protein modification; protein ubiquitination.</text>
</comment>
<keyword evidence="11" id="KW-0472">Membrane</keyword>
<accession>A0AAW1U6A4</accession>
<dbReference type="GO" id="GO:0005778">
    <property type="term" value="C:peroxisomal membrane"/>
    <property type="evidence" value="ECO:0007669"/>
    <property type="project" value="UniProtKB-SubCell"/>
</dbReference>
<dbReference type="GO" id="GO:0004842">
    <property type="term" value="F:ubiquitin-protein transferase activity"/>
    <property type="evidence" value="ECO:0007669"/>
    <property type="project" value="TreeGrafter"/>
</dbReference>
<feature type="domain" description="Pex N-terminal" evidence="13">
    <location>
        <begin position="25"/>
        <end position="237"/>
    </location>
</feature>
<dbReference type="Proteomes" id="UP001431783">
    <property type="component" value="Unassembled WGS sequence"/>
</dbReference>
<name>A0AAW1U6A4_9CUCU</name>
<evidence type="ECO:0000259" key="13">
    <source>
        <dbReference type="Pfam" id="PF04757"/>
    </source>
</evidence>
<keyword evidence="7" id="KW-0863">Zinc-finger</keyword>
<keyword evidence="4" id="KW-0813">Transport</keyword>
<keyword evidence="9" id="KW-0653">Protein transport</keyword>
<evidence type="ECO:0000256" key="9">
    <source>
        <dbReference type="ARBA" id="ARBA00022927"/>
    </source>
</evidence>
<dbReference type="PANTHER" id="PTHR12888">
    <property type="entry name" value="PEROXISOME ASSEMBLY PROTEIN 12 PEROXIN-12"/>
    <property type="match status" value="1"/>
</dbReference>
<evidence type="ECO:0000256" key="4">
    <source>
        <dbReference type="ARBA" id="ARBA00022448"/>
    </source>
</evidence>
<evidence type="ECO:0000256" key="12">
    <source>
        <dbReference type="ARBA" id="ARBA00023140"/>
    </source>
</evidence>
<organism evidence="14 15">
    <name type="scientific">Henosepilachna vigintioctopunctata</name>
    <dbReference type="NCBI Taxonomy" id="420089"/>
    <lineage>
        <taxon>Eukaryota</taxon>
        <taxon>Metazoa</taxon>
        <taxon>Ecdysozoa</taxon>
        <taxon>Arthropoda</taxon>
        <taxon>Hexapoda</taxon>
        <taxon>Insecta</taxon>
        <taxon>Pterygota</taxon>
        <taxon>Neoptera</taxon>
        <taxon>Endopterygota</taxon>
        <taxon>Coleoptera</taxon>
        <taxon>Polyphaga</taxon>
        <taxon>Cucujiformia</taxon>
        <taxon>Coccinelloidea</taxon>
        <taxon>Coccinellidae</taxon>
        <taxon>Epilachninae</taxon>
        <taxon>Epilachnini</taxon>
        <taxon>Henosepilachna</taxon>
    </lineage>
</organism>
<keyword evidence="15" id="KW-1185">Reference proteome</keyword>
<comment type="caution">
    <text evidence="14">The sequence shown here is derived from an EMBL/GenBank/DDBJ whole genome shotgun (WGS) entry which is preliminary data.</text>
</comment>
<reference evidence="14 15" key="1">
    <citation type="submission" date="2023-03" db="EMBL/GenBank/DDBJ databases">
        <title>Genome insight into feeding habits of ladybird beetles.</title>
        <authorList>
            <person name="Li H.-S."/>
            <person name="Huang Y.-H."/>
            <person name="Pang H."/>
        </authorList>
    </citation>
    <scope>NUCLEOTIDE SEQUENCE [LARGE SCALE GENOMIC DNA]</scope>
    <source>
        <strain evidence="14">SYSU_2023b</strain>
        <tissue evidence="14">Whole body</tissue>
    </source>
</reference>
<dbReference type="InterPro" id="IPR006845">
    <property type="entry name" value="Pex_N"/>
</dbReference>
<gene>
    <name evidence="14" type="ORF">WA026_011243</name>
</gene>
<comment type="subcellular location">
    <subcellularLocation>
        <location evidence="1">Peroxisome membrane</location>
        <topology evidence="1">Multi-pass membrane protein</topology>
    </subcellularLocation>
</comment>
<sequence length="295" mass="34184">MALHAANFTTTSHNKPSILEIMAQDSLDSSLYPALQKIAEFVVSSFQNKYNWPYKHHEKLLLVVNGLMQYYYLKCFDSSFSESFYGMKRVFINGQTLSESYRIFSAFCLSVLPFLNNFITQKYDLFKTQDLEGSLSSEFPDKIKRIFLKIYPFFVMMCTPIQLACYLKYMSGKQESQSPILWLLNLKLVYTESIDNVGFWIPLFRRELCWSEFFKGFLKNFTTTSLHVLAFSMQFVQCLKNVAPNFKFTSLPMIPAPTADDKSSKHTGECPICRQCWKMPAVLTVSGYVFCFTCI</sequence>
<keyword evidence="12" id="KW-0576">Peroxisome</keyword>
<keyword evidence="6" id="KW-0479">Metal-binding</keyword>